<dbReference type="RefSeq" id="XP_018523843.2">
    <property type="nucleotide sequence ID" value="XM_018668327.2"/>
</dbReference>
<evidence type="ECO:0000313" key="2">
    <source>
        <dbReference type="Proteomes" id="UP000694890"/>
    </source>
</evidence>
<dbReference type="PANTHER" id="PTHR16830">
    <property type="entry name" value="SH2 CONTAINING ADAPTOR PRAM-1 RELATED"/>
    <property type="match status" value="1"/>
</dbReference>
<dbReference type="GO" id="GO:0072659">
    <property type="term" value="P:protein localization to plasma membrane"/>
    <property type="evidence" value="ECO:0007669"/>
    <property type="project" value="TreeGrafter"/>
</dbReference>
<dbReference type="InterPro" id="IPR043443">
    <property type="entry name" value="FYB1/2-like"/>
</dbReference>
<dbReference type="Proteomes" id="UP000694890">
    <property type="component" value="Linkage group LG13"/>
</dbReference>
<feature type="compositionally biased region" description="Basic and acidic residues" evidence="1">
    <location>
        <begin position="279"/>
        <end position="296"/>
    </location>
</feature>
<feature type="region of interest" description="Disordered" evidence="1">
    <location>
        <begin position="121"/>
        <end position="141"/>
    </location>
</feature>
<gene>
    <name evidence="3" type="primary">LOC108878031</name>
</gene>
<name>A0AAJ7LIW9_LATCA</name>
<accession>A0AAJ7LIW9</accession>
<feature type="compositionally biased region" description="Basic and acidic residues" evidence="1">
    <location>
        <begin position="354"/>
        <end position="367"/>
    </location>
</feature>
<dbReference type="GO" id="GO:0050852">
    <property type="term" value="P:T cell receptor signaling pathway"/>
    <property type="evidence" value="ECO:0007669"/>
    <property type="project" value="TreeGrafter"/>
</dbReference>
<feature type="region of interest" description="Disordered" evidence="1">
    <location>
        <begin position="354"/>
        <end position="374"/>
    </location>
</feature>
<evidence type="ECO:0000313" key="3">
    <source>
        <dbReference type="RefSeq" id="XP_018523843.2"/>
    </source>
</evidence>
<evidence type="ECO:0000256" key="1">
    <source>
        <dbReference type="SAM" id="MobiDB-lite"/>
    </source>
</evidence>
<dbReference type="GO" id="GO:0007229">
    <property type="term" value="P:integrin-mediated signaling pathway"/>
    <property type="evidence" value="ECO:0007669"/>
    <property type="project" value="InterPro"/>
</dbReference>
<protein>
    <submittedName>
        <fullName evidence="3">FYN-binding protein 1</fullName>
    </submittedName>
</protein>
<feature type="compositionally biased region" description="Basic and acidic residues" evidence="1">
    <location>
        <begin position="252"/>
        <end position="271"/>
    </location>
</feature>
<dbReference type="GO" id="GO:0005886">
    <property type="term" value="C:plasma membrane"/>
    <property type="evidence" value="ECO:0007669"/>
    <property type="project" value="InterPro"/>
</dbReference>
<reference evidence="3" key="1">
    <citation type="submission" date="2025-08" db="UniProtKB">
        <authorList>
            <consortium name="RefSeq"/>
        </authorList>
    </citation>
    <scope>IDENTIFICATION</scope>
    <source>
        <tissue evidence="3">Brain</tissue>
    </source>
</reference>
<organism evidence="2 3">
    <name type="scientific">Lates calcarifer</name>
    <name type="common">Barramundi</name>
    <name type="synonym">Holocentrus calcarifer</name>
    <dbReference type="NCBI Taxonomy" id="8187"/>
    <lineage>
        <taxon>Eukaryota</taxon>
        <taxon>Metazoa</taxon>
        <taxon>Chordata</taxon>
        <taxon>Craniata</taxon>
        <taxon>Vertebrata</taxon>
        <taxon>Euteleostomi</taxon>
        <taxon>Actinopterygii</taxon>
        <taxon>Neopterygii</taxon>
        <taxon>Teleostei</taxon>
        <taxon>Neoteleostei</taxon>
        <taxon>Acanthomorphata</taxon>
        <taxon>Carangaria</taxon>
        <taxon>Carangaria incertae sedis</taxon>
        <taxon>Centropomidae</taxon>
        <taxon>Lates</taxon>
    </lineage>
</organism>
<dbReference type="PANTHER" id="PTHR16830:SF12">
    <property type="entry name" value="PDZ DOMAIN-CONTAINING PROTEIN"/>
    <property type="match status" value="1"/>
</dbReference>
<feature type="region of interest" description="Disordered" evidence="1">
    <location>
        <begin position="43"/>
        <end position="63"/>
    </location>
</feature>
<proteinExistence type="predicted"/>
<feature type="region of interest" description="Disordered" evidence="1">
    <location>
        <begin position="250"/>
        <end position="296"/>
    </location>
</feature>
<dbReference type="GeneID" id="108878031"/>
<sequence length="456" mass="50633">MAQSDTRHSFVPDTSSKLQEKVCTASSIKSRIAVLEVNLPSAANTISSSHTPKPNRRCTDSSGPAFHLKNVAVKSAVKANPDISSNSSVFPASAKPPWNNNNRHKPIRALQAEIQKFNVPSQSTRPSLLQKNSISKQQSFTDSDGRVENIICTKPPQLPKYLKTNDCRTQNQLQRESAEPSVPMTRFPNVFAVGSPPPKPDRPPSVDIQRFRRNMKSLTDGSWMKILHCAKPAPAPQRLRPPSNQAAVLMEPAERSDKHKKSEVTEGKQADPKGTINSEEMKSHAPREDKTHLKQQKAKEEVHQEIQKIFQIKGPAHIIKKGKALFDFKRVKSDVTLSQGGRVHSTVVSMKSESFDTDHDVSNKDEEPMSMSNQSDSEIYDDIGAPDDSGANVQNVGEDDIYYDVDNPETRVSLLPQSTVDEDDVYDDIASQSPQLPFDGLEIYGNINEDCVYEIN</sequence>
<dbReference type="KEGG" id="lcf:108878031"/>
<dbReference type="AlphaFoldDB" id="A0AAJ7LIW9"/>
<feature type="compositionally biased region" description="Polar residues" evidence="1">
    <location>
        <begin position="43"/>
        <end position="52"/>
    </location>
</feature>